<dbReference type="InterPro" id="IPR057326">
    <property type="entry name" value="KR_dom"/>
</dbReference>
<keyword evidence="5" id="KW-1185">Reference proteome</keyword>
<organism evidence="4 5">
    <name type="scientific">Aeromicrobium marinum DSM 15272</name>
    <dbReference type="NCBI Taxonomy" id="585531"/>
    <lineage>
        <taxon>Bacteria</taxon>
        <taxon>Bacillati</taxon>
        <taxon>Actinomycetota</taxon>
        <taxon>Actinomycetes</taxon>
        <taxon>Propionibacteriales</taxon>
        <taxon>Nocardioidaceae</taxon>
        <taxon>Aeromicrobium</taxon>
    </lineage>
</organism>
<evidence type="ECO:0000256" key="1">
    <source>
        <dbReference type="ARBA" id="ARBA00006484"/>
    </source>
</evidence>
<dbReference type="InterPro" id="IPR002347">
    <property type="entry name" value="SDR_fam"/>
</dbReference>
<dbReference type="SUPFAM" id="SSF51735">
    <property type="entry name" value="NAD(P)-binding Rossmann-fold domains"/>
    <property type="match status" value="2"/>
</dbReference>
<evidence type="ECO:0000313" key="4">
    <source>
        <dbReference type="EMBL" id="EFQ81939.1"/>
    </source>
</evidence>
<dbReference type="EMBL" id="ACLF03000015">
    <property type="protein sequence ID" value="EFQ81939.1"/>
    <property type="molecule type" value="Genomic_DNA"/>
</dbReference>
<dbReference type="GO" id="GO:0016491">
    <property type="term" value="F:oxidoreductase activity"/>
    <property type="evidence" value="ECO:0007669"/>
    <property type="project" value="UniProtKB-KW"/>
</dbReference>
<dbReference type="Pfam" id="PF00106">
    <property type="entry name" value="adh_short"/>
    <property type="match status" value="1"/>
</dbReference>
<dbReference type="PANTHER" id="PTHR44196">
    <property type="entry name" value="DEHYDROGENASE/REDUCTASE SDR FAMILY MEMBER 7B"/>
    <property type="match status" value="1"/>
</dbReference>
<dbReference type="CDD" id="cd05263">
    <property type="entry name" value="MupV_like_SDR_e"/>
    <property type="match status" value="1"/>
</dbReference>
<dbReference type="PRINTS" id="PR00081">
    <property type="entry name" value="GDHRDH"/>
</dbReference>
<keyword evidence="2" id="KW-0560">Oxidoreductase</keyword>
<evidence type="ECO:0000313" key="5">
    <source>
        <dbReference type="Proteomes" id="UP000003111"/>
    </source>
</evidence>
<dbReference type="InterPro" id="IPR057313">
    <property type="entry name" value="Maqu_2507-like"/>
</dbReference>
<protein>
    <submittedName>
        <fullName evidence="4">NAD-binding protein</fullName>
    </submittedName>
</protein>
<proteinExistence type="inferred from homology"/>
<name>E2SFZ2_9ACTN</name>
<dbReference type="Pfam" id="PF07993">
    <property type="entry name" value="NAD_binding_4"/>
    <property type="match status" value="1"/>
</dbReference>
<sequence length="663" mass="71359">MAYFVTGATGFIGRRLVAELVSRREGDIHVLVRPGSVARLERHAHGWGRSPRVVPVSGELTRPGLGVDPGWIAEHAGSIDHVFHLAASYDMTAGAAENDLLNLDGTRHALELAEAVGAGTFHHVSSIAVAGDFSGVFTEEMFDEGQGFPSDYHRTKHGSEALVRASTAVPWRVYRPAVVVGDSRTGEIDKVDGPYYFFPLVKALRSALPTWWPLAAPGLGRTNVVPVDYVARAMDELAHRPGLDGRAFHLVNPEPHSNLELIDTIAQAAGAPHVAASLDNRVTDALAEKLVGPLAARTVGTDLGATLSRPLLRRLGIPPEVLPHLHLAPVFDATATLAALEGSGIAPPPLSTYAGALWDHWEQRLDPAIGADRATRRAVQGRTIMITGATSGIGRATAFRLATLGATVVLVARSAEDLEHMVDEIRSDGGTAVAYPCDLTDLEAVDEMVKEVERDLDGVDVLVNNAGRSIRRSLRLSYDRFHDFERTMQLNYFGAIRLVMGLAPGMAHRKRGHVVNISSIGVQTNPPRFSAYIASKAALDGWTRVVSSELVHRGVTFTTIHMPLVRTPMIAPTRLYDAFPAISSAQAADLVLRAIRDQPHEINTLGGTAGELGHALAPRIAFQVLNRAYHLFPDSAAARGADAGRSASRRQRTLASVLRGVHW</sequence>
<evidence type="ECO:0000256" key="2">
    <source>
        <dbReference type="ARBA" id="ARBA00023002"/>
    </source>
</evidence>
<dbReference type="PANTHER" id="PTHR44196:SF1">
    <property type="entry name" value="DEHYDROGENASE_REDUCTASE SDR FAMILY MEMBER 7B"/>
    <property type="match status" value="1"/>
</dbReference>
<comment type="caution">
    <text evidence="4">The sequence shown here is derived from an EMBL/GenBank/DDBJ whole genome shotgun (WGS) entry which is preliminary data.</text>
</comment>
<dbReference type="NCBIfam" id="NF005539">
    <property type="entry name" value="PRK07201.1"/>
    <property type="match status" value="1"/>
</dbReference>
<evidence type="ECO:0000259" key="3">
    <source>
        <dbReference type="SMART" id="SM00822"/>
    </source>
</evidence>
<comment type="similarity">
    <text evidence="1">Belongs to the short-chain dehydrogenases/reductases (SDR) family.</text>
</comment>
<feature type="domain" description="Ketoreductase" evidence="3">
    <location>
        <begin position="382"/>
        <end position="566"/>
    </location>
</feature>
<dbReference type="Gene3D" id="3.40.50.720">
    <property type="entry name" value="NAD(P)-binding Rossmann-like Domain"/>
    <property type="match status" value="2"/>
</dbReference>
<dbReference type="PRINTS" id="PR00080">
    <property type="entry name" value="SDRFAMILY"/>
</dbReference>
<dbReference type="OrthoDB" id="9810734at2"/>
<dbReference type="STRING" id="585531.HMPREF0063_12951"/>
<dbReference type="eggNOG" id="COG3320">
    <property type="taxonomic scope" value="Bacteria"/>
</dbReference>
<dbReference type="eggNOG" id="COG0300">
    <property type="taxonomic scope" value="Bacteria"/>
</dbReference>
<dbReference type="GO" id="GO:0016020">
    <property type="term" value="C:membrane"/>
    <property type="evidence" value="ECO:0007669"/>
    <property type="project" value="TreeGrafter"/>
</dbReference>
<dbReference type="Proteomes" id="UP000003111">
    <property type="component" value="Unassembled WGS sequence"/>
</dbReference>
<dbReference type="InterPro" id="IPR036291">
    <property type="entry name" value="NAD(P)-bd_dom_sf"/>
</dbReference>
<dbReference type="InterPro" id="IPR013120">
    <property type="entry name" value="FAR_NAD-bd"/>
</dbReference>
<gene>
    <name evidence="4" type="ORF">HMPREF0063_12951</name>
</gene>
<dbReference type="AlphaFoldDB" id="E2SFZ2"/>
<accession>E2SFZ2</accession>
<dbReference type="RefSeq" id="WP_007078538.1">
    <property type="nucleotide sequence ID" value="NZ_CM001024.1"/>
</dbReference>
<dbReference type="SMART" id="SM00822">
    <property type="entry name" value="PKS_KR"/>
    <property type="match status" value="1"/>
</dbReference>
<dbReference type="HOGENOM" id="CLU_026975_0_0_11"/>
<reference evidence="4" key="1">
    <citation type="submission" date="2010-08" db="EMBL/GenBank/DDBJ databases">
        <authorList>
            <person name="Muzny D."/>
            <person name="Qin X."/>
            <person name="Buhay C."/>
            <person name="Dugan-Rocha S."/>
            <person name="Ding Y."/>
            <person name="Chen G."/>
            <person name="Hawes A."/>
            <person name="Holder M."/>
            <person name="Jhangiani S."/>
            <person name="Johnson A."/>
            <person name="Khan Z."/>
            <person name="Li Z."/>
            <person name="Liu W."/>
            <person name="Liu X."/>
            <person name="Perez L."/>
            <person name="Shen H."/>
            <person name="Wang Q."/>
            <person name="Watt J."/>
            <person name="Xi L."/>
            <person name="Xin Y."/>
            <person name="Zhou J."/>
            <person name="Deng J."/>
            <person name="Jiang H."/>
            <person name="Liu Y."/>
            <person name="Qu J."/>
            <person name="Song X.-Z."/>
            <person name="Zhang L."/>
            <person name="Villasana D."/>
            <person name="Johnson A."/>
            <person name="Liu J."/>
            <person name="Liyanage D."/>
            <person name="Lorensuhewa L."/>
            <person name="Robinson T."/>
            <person name="Song A."/>
            <person name="Song B.-B."/>
            <person name="Dinh H."/>
            <person name="Thornton R."/>
            <person name="Coyle M."/>
            <person name="Francisco L."/>
            <person name="Jackson L."/>
            <person name="Javaid M."/>
            <person name="Korchina V."/>
            <person name="Kovar C."/>
            <person name="Mata R."/>
            <person name="Mathew T."/>
            <person name="Ngo R."/>
            <person name="Nguyen L."/>
            <person name="Nguyen N."/>
            <person name="Okwuonu G."/>
            <person name="Ongeri F."/>
            <person name="Pham C."/>
            <person name="Simmons D."/>
            <person name="Wilczek-Boney K."/>
            <person name="Hale W."/>
            <person name="Jakkamsetti A."/>
            <person name="Pham P."/>
            <person name="Ruth R."/>
            <person name="San Lucas F."/>
            <person name="Warren J."/>
            <person name="Zhang J."/>
            <person name="Zhao Z."/>
            <person name="Zhou C."/>
            <person name="Zhu D."/>
            <person name="Lee S."/>
            <person name="Bess C."/>
            <person name="Blankenburg K."/>
            <person name="Forbes L."/>
            <person name="Fu Q."/>
            <person name="Gubbala S."/>
            <person name="Hirani K."/>
            <person name="Jayaseelan J.C."/>
            <person name="Lara F."/>
            <person name="Munidasa M."/>
            <person name="Palculict T."/>
            <person name="Patil S."/>
            <person name="Pu L.-L."/>
            <person name="Saada N."/>
            <person name="Tang L."/>
            <person name="Weissenberger G."/>
            <person name="Zhu Y."/>
            <person name="Hemphill L."/>
            <person name="Shang Y."/>
            <person name="Youmans B."/>
            <person name="Ayvaz T."/>
            <person name="Ross M."/>
            <person name="Santibanez J."/>
            <person name="Aqrawi P."/>
            <person name="Gross S."/>
            <person name="Joshi V."/>
            <person name="Fowler G."/>
            <person name="Nazareth L."/>
            <person name="Reid J."/>
            <person name="Worley K."/>
            <person name="Petrosino J."/>
            <person name="Highlander S."/>
            <person name="Gibbs R."/>
        </authorList>
    </citation>
    <scope>NUCLEOTIDE SEQUENCE [LARGE SCALE GENOMIC DNA]</scope>
    <source>
        <strain evidence="4">DSM 15272</strain>
    </source>
</reference>
<dbReference type="CDD" id="cd05233">
    <property type="entry name" value="SDR_c"/>
    <property type="match status" value="1"/>
</dbReference>